<evidence type="ECO:0000313" key="8">
    <source>
        <dbReference type="EMBL" id="PLR95594.1"/>
    </source>
</evidence>
<dbReference type="Gene3D" id="1.10.760.10">
    <property type="entry name" value="Cytochrome c-like domain"/>
    <property type="match status" value="1"/>
</dbReference>
<evidence type="ECO:0000313" key="10">
    <source>
        <dbReference type="Proteomes" id="UP000235114"/>
    </source>
</evidence>
<keyword evidence="3 4" id="KW-0408">Iron</keyword>
<reference evidence="8 10" key="2">
    <citation type="submission" date="2017-12" db="EMBL/GenBank/DDBJ databases">
        <title>Comparative Functional Genomics of Dry Heat Resistant strains isolated from the Viking Spacecraft.</title>
        <authorList>
            <person name="Seuylemezian A."/>
            <person name="Cooper K."/>
            <person name="Vaishampayan P."/>
        </authorList>
    </citation>
    <scope>NUCLEOTIDE SEQUENCE [LARGE SCALE GENOMIC DNA]</scope>
    <source>
        <strain evidence="8 10">ATCC 29669</strain>
    </source>
</reference>
<dbReference type="PROSITE" id="PS51007">
    <property type="entry name" value="CYTC"/>
    <property type="match status" value="1"/>
</dbReference>
<keyword evidence="5" id="KW-0812">Transmembrane</keyword>
<evidence type="ECO:0000256" key="5">
    <source>
        <dbReference type="SAM" id="Phobius"/>
    </source>
</evidence>
<dbReference type="GO" id="GO:0009055">
    <property type="term" value="F:electron transfer activity"/>
    <property type="evidence" value="ECO:0007669"/>
    <property type="project" value="InterPro"/>
</dbReference>
<evidence type="ECO:0000259" key="6">
    <source>
        <dbReference type="PROSITE" id="PS51007"/>
    </source>
</evidence>
<dbReference type="GO" id="GO:0004130">
    <property type="term" value="F:cytochrome-c peroxidase activity"/>
    <property type="evidence" value="ECO:0007669"/>
    <property type="project" value="TreeGrafter"/>
</dbReference>
<protein>
    <submittedName>
        <fullName evidence="7">Electron transport protein</fullName>
    </submittedName>
</protein>
<comment type="caution">
    <text evidence="7">The sequence shown here is derived from an EMBL/GenBank/DDBJ whole genome shotgun (WGS) entry which is preliminary data.</text>
</comment>
<dbReference type="Proteomes" id="UP000235114">
    <property type="component" value="Unassembled WGS sequence"/>
</dbReference>
<dbReference type="AlphaFoldDB" id="A0A2N5GLA4"/>
<gene>
    <name evidence="7" type="ORF">CU635_11460</name>
    <name evidence="8" type="ORF">CVD25_13795</name>
</gene>
<keyword evidence="1 4" id="KW-0349">Heme</keyword>
<dbReference type="PANTHER" id="PTHR30600:SF9">
    <property type="entry name" value="BLR7738 PROTEIN"/>
    <property type="match status" value="1"/>
</dbReference>
<organism evidence="7 9">
    <name type="scientific">Bacillus canaveralius</name>
    <dbReference type="NCBI Taxonomy" id="1403243"/>
    <lineage>
        <taxon>Bacteria</taxon>
        <taxon>Bacillati</taxon>
        <taxon>Bacillota</taxon>
        <taxon>Bacilli</taxon>
        <taxon>Bacillales</taxon>
        <taxon>Bacillaceae</taxon>
        <taxon>Bacillus</taxon>
    </lineage>
</organism>
<keyword evidence="5" id="KW-1133">Transmembrane helix</keyword>
<dbReference type="InterPro" id="IPR036909">
    <property type="entry name" value="Cyt_c-like_dom_sf"/>
</dbReference>
<dbReference type="Proteomes" id="UP000234951">
    <property type="component" value="Unassembled WGS sequence"/>
</dbReference>
<evidence type="ECO:0000256" key="4">
    <source>
        <dbReference type="PROSITE-ProRule" id="PRU00433"/>
    </source>
</evidence>
<keyword evidence="2 4" id="KW-0479">Metal-binding</keyword>
<keyword evidence="5" id="KW-0472">Membrane</keyword>
<keyword evidence="10" id="KW-1185">Reference proteome</keyword>
<sequence>MEEKRLMRRKWVIVTVIFIAIVLISIVSFRFIHFEYAYMPARNKVLSTENRNSEGSYDIWGTMVSKEEAVELKKQHKASSLSAENGAVEINYSLLQLGRETFYKETFGNEVFLTDIMGVVDGPLTIANMSKAIIALKGQGTTNLRVTLAKSAVIGDKSFNKGDLIDTGIDVAKGSYTPLGMPVSLSDGRIRVGISCAACHATVDPTNKQVMEGVTNPDLNTGLIMALAPNTASYFTHSEVTSLKKFLNENSTSVTNSSGEQELLPDPYLLENSVDRTLLKWPRGNFDSSIDMKSNPTQIPDAFTLGDHPFSWSGAAMAGPFKGLSAFSNNVHAQNSDSLAQAPSSQVLFGIDPEVYLGTILQNSAAEKYRYDPKKGQKPSSLFADIDPTPGVPGLNQMVKPPSFPKITLVAPDGLHVSAPDHKVNEQNNSVAAWQNTLEPPQRKKKINKEMANQGRSVFVNAGCISCHAGNYFTNNQVISSQVLGTEPTRAAAFRKTETLFGESELYAPNTPVPVPENAKVLKVPTKQFDPEQIKLAWAKDGSPGGYKVPSLIGLYWGAPYLHDGGVAVGQSLKDAGVANTILKGKPADPQNSLLALIDRDLRQEVIKNNQSSQHLQDVRVTGKGHEFWIDSDNGFSETEQKALVEYLMSLKMP</sequence>
<evidence type="ECO:0000313" key="9">
    <source>
        <dbReference type="Proteomes" id="UP000234951"/>
    </source>
</evidence>
<dbReference type="PANTHER" id="PTHR30600">
    <property type="entry name" value="CYTOCHROME C PEROXIDASE-RELATED"/>
    <property type="match status" value="1"/>
</dbReference>
<dbReference type="InterPro" id="IPR051395">
    <property type="entry name" value="Cytochrome_c_Peroxidase/MauG"/>
</dbReference>
<dbReference type="EMBL" id="PGVD01000037">
    <property type="protein sequence ID" value="PLR95594.1"/>
    <property type="molecule type" value="Genomic_DNA"/>
</dbReference>
<evidence type="ECO:0000256" key="2">
    <source>
        <dbReference type="ARBA" id="ARBA00022723"/>
    </source>
</evidence>
<evidence type="ECO:0000313" key="7">
    <source>
        <dbReference type="EMBL" id="PLR82423.1"/>
    </source>
</evidence>
<proteinExistence type="predicted"/>
<dbReference type="EMBL" id="PGVA01000026">
    <property type="protein sequence ID" value="PLR82423.1"/>
    <property type="molecule type" value="Genomic_DNA"/>
</dbReference>
<evidence type="ECO:0000256" key="1">
    <source>
        <dbReference type="ARBA" id="ARBA00022617"/>
    </source>
</evidence>
<dbReference type="InterPro" id="IPR009056">
    <property type="entry name" value="Cyt_c-like_dom"/>
</dbReference>
<dbReference type="GO" id="GO:0020037">
    <property type="term" value="F:heme binding"/>
    <property type="evidence" value="ECO:0007669"/>
    <property type="project" value="InterPro"/>
</dbReference>
<feature type="domain" description="Cytochrome c" evidence="6">
    <location>
        <begin position="450"/>
        <end position="652"/>
    </location>
</feature>
<reference evidence="7 9" key="1">
    <citation type="submission" date="2017-11" db="EMBL/GenBank/DDBJ databases">
        <title>Comparitive Functional Genomics of Dry Heat Resistant strains isolated from the Viking Spacecraft.</title>
        <authorList>
            <person name="Seuylemezian A."/>
            <person name="Cooper K."/>
            <person name="Vaishampayan P."/>
        </authorList>
    </citation>
    <scope>NUCLEOTIDE SEQUENCE [LARGE SCALE GENOMIC DNA]</scope>
    <source>
        <strain evidence="7 9">M4.6</strain>
    </source>
</reference>
<dbReference type="OrthoDB" id="9772811at2"/>
<feature type="transmembrane region" description="Helical" evidence="5">
    <location>
        <begin position="12"/>
        <end position="32"/>
    </location>
</feature>
<dbReference type="GO" id="GO:0046872">
    <property type="term" value="F:metal ion binding"/>
    <property type="evidence" value="ECO:0007669"/>
    <property type="project" value="UniProtKB-KW"/>
</dbReference>
<name>A0A2N5GLA4_9BACI</name>
<evidence type="ECO:0000256" key="3">
    <source>
        <dbReference type="ARBA" id="ARBA00023004"/>
    </source>
</evidence>
<dbReference type="SUPFAM" id="SSF46626">
    <property type="entry name" value="Cytochrome c"/>
    <property type="match status" value="1"/>
</dbReference>
<accession>A0A2N5GLA4</accession>